<evidence type="ECO:0000313" key="2">
    <source>
        <dbReference type="EMBL" id="XCN71614.1"/>
    </source>
</evidence>
<dbReference type="GO" id="GO:0016779">
    <property type="term" value="F:nucleotidyltransferase activity"/>
    <property type="evidence" value="ECO:0007669"/>
    <property type="project" value="UniProtKB-KW"/>
</dbReference>
<proteinExistence type="predicted"/>
<dbReference type="AlphaFoldDB" id="A0AAU8LRX5"/>
<dbReference type="Pfam" id="PF18765">
    <property type="entry name" value="Polbeta"/>
    <property type="match status" value="1"/>
</dbReference>
<accession>A0AAU8LRX5</accession>
<gene>
    <name evidence="2" type="ORF">Q3M24_15025</name>
</gene>
<organism evidence="2">
    <name type="scientific">Candidatus Electrothrix aestuarii</name>
    <dbReference type="NCBI Taxonomy" id="3062594"/>
    <lineage>
        <taxon>Bacteria</taxon>
        <taxon>Pseudomonadati</taxon>
        <taxon>Thermodesulfobacteriota</taxon>
        <taxon>Desulfobulbia</taxon>
        <taxon>Desulfobulbales</taxon>
        <taxon>Desulfobulbaceae</taxon>
        <taxon>Candidatus Electrothrix</taxon>
    </lineage>
</organism>
<keyword evidence="2" id="KW-0808">Transferase</keyword>
<dbReference type="InterPro" id="IPR043519">
    <property type="entry name" value="NT_sf"/>
</dbReference>
<dbReference type="Gene3D" id="3.30.460.10">
    <property type="entry name" value="Beta Polymerase, domain 2"/>
    <property type="match status" value="1"/>
</dbReference>
<dbReference type="SUPFAM" id="SSF81301">
    <property type="entry name" value="Nucleotidyltransferase"/>
    <property type="match status" value="1"/>
</dbReference>
<keyword evidence="2" id="KW-0548">Nucleotidyltransferase</keyword>
<dbReference type="CDD" id="cd05403">
    <property type="entry name" value="NT_KNTase_like"/>
    <property type="match status" value="1"/>
</dbReference>
<evidence type="ECO:0000259" key="1">
    <source>
        <dbReference type="Pfam" id="PF18765"/>
    </source>
</evidence>
<dbReference type="KEGG" id="eaj:Q3M24_15025"/>
<sequence length="133" mass="15031">MTDDFGLSDEQRELILKILSTAQKSIEQVAVFGSRAQGKHRPNSDLDLVLYGSADEVVCDRLWTLFHESLLPFAVDVVSYSTITYAPLRTHIDAVARPLFIHTEQGLVVYDKSTMRLSHPLRLPCRNCSLLEE</sequence>
<protein>
    <submittedName>
        <fullName evidence="2">Nucleotidyltransferase domain-containing protein</fullName>
        <ecNumber evidence="2">2.7.7.-</ecNumber>
    </submittedName>
</protein>
<name>A0AAU8LRX5_9BACT</name>
<feature type="domain" description="Polymerase beta nucleotidyltransferase" evidence="1">
    <location>
        <begin position="17"/>
        <end position="100"/>
    </location>
</feature>
<dbReference type="EC" id="2.7.7.-" evidence="2"/>
<reference evidence="2" key="1">
    <citation type="journal article" date="2024" name="Syst. Appl. Microbiol.">
        <title>First single-strain enrichments of Electrothrix cable bacteria, description of E. aestuarii sp. nov. and E. rattekaaiensis sp. nov., and proposal of a cable bacteria taxonomy following the rules of the SeqCode.</title>
        <authorList>
            <person name="Plum-Jensen L.E."/>
            <person name="Schramm A."/>
            <person name="Marshall I.P.G."/>
        </authorList>
    </citation>
    <scope>NUCLEOTIDE SEQUENCE</scope>
    <source>
        <strain evidence="2">Rat1</strain>
    </source>
</reference>
<dbReference type="InterPro" id="IPR041633">
    <property type="entry name" value="Polbeta"/>
</dbReference>
<reference evidence="2" key="2">
    <citation type="submission" date="2024-06" db="EMBL/GenBank/DDBJ databases">
        <authorList>
            <person name="Plum-Jensen L.E."/>
            <person name="Schramm A."/>
            <person name="Marshall I.P.G."/>
        </authorList>
    </citation>
    <scope>NUCLEOTIDE SEQUENCE</scope>
    <source>
        <strain evidence="2">Rat1</strain>
    </source>
</reference>
<dbReference type="EMBL" id="CP159373">
    <property type="protein sequence ID" value="XCN71614.1"/>
    <property type="molecule type" value="Genomic_DNA"/>
</dbReference>